<evidence type="ECO:0000259" key="2">
    <source>
        <dbReference type="PROSITE" id="PS51146"/>
    </source>
</evidence>
<evidence type="ECO:0000313" key="3">
    <source>
        <dbReference type="EMBL" id="GLV53223.1"/>
    </source>
</evidence>
<dbReference type="PRINTS" id="PR01874">
    <property type="entry name" value="DNAREPAIRADA"/>
</dbReference>
<gene>
    <name evidence="3" type="ORF">KDH_00780</name>
</gene>
<dbReference type="InterPro" id="IPR010624">
    <property type="entry name" value="KaiC_dom"/>
</dbReference>
<comment type="caution">
    <text evidence="3">The sequence shown here is derived from an EMBL/GenBank/DDBJ whole genome shotgun (WGS) entry which is preliminary data.</text>
</comment>
<evidence type="ECO:0000256" key="1">
    <source>
        <dbReference type="SAM" id="MobiDB-lite"/>
    </source>
</evidence>
<dbReference type="RefSeq" id="WP_338246674.1">
    <property type="nucleotide sequence ID" value="NZ_BSRI01000001.1"/>
</dbReference>
<proteinExistence type="predicted"/>
<dbReference type="InterPro" id="IPR014774">
    <property type="entry name" value="KaiC-like_dom"/>
</dbReference>
<protein>
    <submittedName>
        <fullName evidence="3">Circadian clock protein KaiC</fullName>
    </submittedName>
</protein>
<dbReference type="SUPFAM" id="SSF52540">
    <property type="entry name" value="P-loop containing nucleoside triphosphate hydrolases"/>
    <property type="match status" value="2"/>
</dbReference>
<dbReference type="Proteomes" id="UP001344906">
    <property type="component" value="Unassembled WGS sequence"/>
</dbReference>
<keyword evidence="4" id="KW-1185">Reference proteome</keyword>
<dbReference type="SMART" id="SM00382">
    <property type="entry name" value="AAA"/>
    <property type="match status" value="1"/>
</dbReference>
<sequence>MSDLFPPDEASGALFSPSPPLEPTGVPHLDLVLGGGLPKGALAVILGPPGSGKTTLACQIAFAAAQRGEKVLFLTALSEPTAKFLEHLRPYRFFAEDLVGRTVHVFSLQQFVPPEGPITGQAIVAEARRLQASVVVLDGFQGLRGQEIDFVAARRLLYDLGTQFSLFGTTSLVTAEADPRDATLFPEMTTADVLIGLYNTLLGVRTHRSLEVLKIRGQALLPGLHGLAINETGIQVFPRLETRLRHPFIVGWNKKTFSPPPTKRASFGLPELDRLLGGGLTRSTGTVLTGNLGTGKTFLALQFLLTGVAEGESGMFLGFRETADQLVRKAEGFAWNQQLQRALSTNGGVTVHHWDPVELDPDQVATELLAALAQTGAQRLVIDSIAEWERAIRRSSGTERVPNYLAAFLSLLRERGVTLLAIKESTQIVTTQPDFSADELTVLAENVMLLQHLIYQGQMHRVLSIPKMRFSNHDEALHDFLIVAPEGIHVLTPDERDQERLHTFAEQHAAIHRKASPRRSSQSEQEQQ</sequence>
<dbReference type="PANTHER" id="PTHR42926">
    <property type="match status" value="1"/>
</dbReference>
<reference evidence="3 4" key="1">
    <citation type="submission" date="2023-02" db="EMBL/GenBank/DDBJ databases">
        <title>Dictyobacter halimunensis sp. nov., a new member of the class Ktedonobacteria from forest soil in a geothermal area.</title>
        <authorList>
            <person name="Rachmania M.K."/>
            <person name="Ningsih F."/>
            <person name="Sakai Y."/>
            <person name="Yabe S."/>
            <person name="Yokota A."/>
            <person name="Sjamsuridzal W."/>
        </authorList>
    </citation>
    <scope>NUCLEOTIDE SEQUENCE [LARGE SCALE GENOMIC DNA]</scope>
    <source>
        <strain evidence="3 4">S3.2.2.5</strain>
    </source>
</reference>
<evidence type="ECO:0000313" key="4">
    <source>
        <dbReference type="Proteomes" id="UP001344906"/>
    </source>
</evidence>
<name>A0ABQ6FGY1_9CHLR</name>
<feature type="region of interest" description="Disordered" evidence="1">
    <location>
        <begin position="508"/>
        <end position="528"/>
    </location>
</feature>
<dbReference type="InterPro" id="IPR027417">
    <property type="entry name" value="P-loop_NTPase"/>
</dbReference>
<dbReference type="EMBL" id="BSRI01000001">
    <property type="protein sequence ID" value="GLV53223.1"/>
    <property type="molecule type" value="Genomic_DNA"/>
</dbReference>
<dbReference type="Gene3D" id="3.40.50.300">
    <property type="entry name" value="P-loop containing nucleotide triphosphate hydrolases"/>
    <property type="match status" value="2"/>
</dbReference>
<accession>A0ABQ6FGY1</accession>
<feature type="region of interest" description="Disordered" evidence="1">
    <location>
        <begin position="1"/>
        <end position="20"/>
    </location>
</feature>
<feature type="domain" description="KaiC" evidence="2">
    <location>
        <begin position="263"/>
        <end position="505"/>
    </location>
</feature>
<dbReference type="Pfam" id="PF06745">
    <property type="entry name" value="ATPase"/>
    <property type="match status" value="3"/>
</dbReference>
<feature type="compositionally biased region" description="Low complexity" evidence="1">
    <location>
        <begin position="518"/>
        <end position="528"/>
    </location>
</feature>
<dbReference type="PROSITE" id="PS51146">
    <property type="entry name" value="KAIC"/>
    <property type="match status" value="1"/>
</dbReference>
<dbReference type="InterPro" id="IPR051347">
    <property type="entry name" value="Circadian_clock_KaiC-rel"/>
</dbReference>
<dbReference type="InterPro" id="IPR003593">
    <property type="entry name" value="AAA+_ATPase"/>
</dbReference>
<dbReference type="PANTHER" id="PTHR42926:SF1">
    <property type="entry name" value="CIRCADIAN CLOCK OSCILLATOR PROTEIN KAIC 1"/>
    <property type="match status" value="1"/>
</dbReference>
<organism evidence="3 4">
    <name type="scientific">Dictyobacter halimunensis</name>
    <dbReference type="NCBI Taxonomy" id="3026934"/>
    <lineage>
        <taxon>Bacteria</taxon>
        <taxon>Bacillati</taxon>
        <taxon>Chloroflexota</taxon>
        <taxon>Ktedonobacteria</taxon>
        <taxon>Ktedonobacterales</taxon>
        <taxon>Dictyobacteraceae</taxon>
        <taxon>Dictyobacter</taxon>
    </lineage>
</organism>